<dbReference type="Proteomes" id="UP000191133">
    <property type="component" value="Unassembled WGS sequence"/>
</dbReference>
<dbReference type="Pfam" id="PF01370">
    <property type="entry name" value="Epimerase"/>
    <property type="match status" value="1"/>
</dbReference>
<proteinExistence type="inferred from homology"/>
<reference evidence="5" key="1">
    <citation type="submission" date="2016-10" db="EMBL/GenBank/DDBJ databases">
        <authorList>
            <person name="Varghese N."/>
        </authorList>
    </citation>
    <scope>NUCLEOTIDE SEQUENCE [LARGE SCALE GENOMIC DNA]</scope>
    <source>
        <strain evidence="5">92MFCol6.1</strain>
    </source>
</reference>
<dbReference type="InterPro" id="IPR036291">
    <property type="entry name" value="NAD(P)-bd_dom_sf"/>
</dbReference>
<dbReference type="RefSeq" id="WP_080150090.1">
    <property type="nucleotide sequence ID" value="NZ_FWEU01000004.1"/>
</dbReference>
<dbReference type="SUPFAM" id="SSF51735">
    <property type="entry name" value="NAD(P)-binding Rossmann-fold domains"/>
    <property type="match status" value="1"/>
</dbReference>
<protein>
    <submittedName>
        <fullName evidence="4">UDP-glucose 4-epimerase</fullName>
    </submittedName>
</protein>
<evidence type="ECO:0000313" key="4">
    <source>
        <dbReference type="EMBL" id="SLM25552.1"/>
    </source>
</evidence>
<dbReference type="Gene3D" id="3.40.50.720">
    <property type="entry name" value="NAD(P)-binding Rossmann-like Domain"/>
    <property type="match status" value="1"/>
</dbReference>
<dbReference type="AlphaFoldDB" id="A0A1W1H1R7"/>
<comment type="pathway">
    <text evidence="1">Bacterial outer membrane biogenesis; LPS O-antigen biosynthesis.</text>
</comment>
<evidence type="ECO:0000256" key="1">
    <source>
        <dbReference type="ARBA" id="ARBA00005125"/>
    </source>
</evidence>
<feature type="domain" description="NAD-dependent epimerase/dehydratase" evidence="3">
    <location>
        <begin position="3"/>
        <end position="233"/>
    </location>
</feature>
<name>A0A1W1H1R7_9GAMM</name>
<gene>
    <name evidence="4" type="ORF">SAMN04488690_3303</name>
</gene>
<dbReference type="PANTHER" id="PTHR43000">
    <property type="entry name" value="DTDP-D-GLUCOSE 4,6-DEHYDRATASE-RELATED"/>
    <property type="match status" value="1"/>
</dbReference>
<dbReference type="PRINTS" id="PR01713">
    <property type="entry name" value="NUCEPIMERASE"/>
</dbReference>
<accession>A0A1W1H1R7</accession>
<evidence type="ECO:0000256" key="2">
    <source>
        <dbReference type="ARBA" id="ARBA00007637"/>
    </source>
</evidence>
<dbReference type="EMBL" id="FWEU01000004">
    <property type="protein sequence ID" value="SLM25552.1"/>
    <property type="molecule type" value="Genomic_DNA"/>
</dbReference>
<evidence type="ECO:0000313" key="5">
    <source>
        <dbReference type="Proteomes" id="UP000191133"/>
    </source>
</evidence>
<evidence type="ECO:0000259" key="3">
    <source>
        <dbReference type="Pfam" id="PF01370"/>
    </source>
</evidence>
<organism evidence="4 5">
    <name type="scientific">Stenotrophomonas indicatrix</name>
    <dbReference type="NCBI Taxonomy" id="2045451"/>
    <lineage>
        <taxon>Bacteria</taxon>
        <taxon>Pseudomonadati</taxon>
        <taxon>Pseudomonadota</taxon>
        <taxon>Gammaproteobacteria</taxon>
        <taxon>Lysobacterales</taxon>
        <taxon>Lysobacteraceae</taxon>
        <taxon>Stenotrophomonas</taxon>
    </lineage>
</organism>
<sequence>MKALVIGGNGFIGTHLVRALCRRGDTVVVLDRSAPRAVGDLTGVDYHVGDFHDPLLLRRVLPGVDAVYHLASCTVPSTADADPESDVQGNLLGTLSLLATMREQGITRICYFSSGGTVYGNPERVPVPESHALRPISSYGIVKVAIEQYLAMFQRQGWLDPVIIRPSNPYGPGQALGGIQGAVAVFLGRALAGQRVQIWGDGEIIRDYVYIDDVVDLAMMAVDSGKNSIFNVGSGAGSSLNALCDTIRRVTGIPVQVDYLPGRSFDVKAVVLDVTQAREQLGWYPRIDLEAGVRRTWQAIEGASSSLP</sequence>
<dbReference type="InterPro" id="IPR001509">
    <property type="entry name" value="Epimerase_deHydtase"/>
</dbReference>
<comment type="similarity">
    <text evidence="2">Belongs to the NAD(P)-dependent epimerase/dehydratase family.</text>
</comment>